<evidence type="ECO:0000259" key="12">
    <source>
        <dbReference type="Pfam" id="PF00884"/>
    </source>
</evidence>
<feature type="active site" evidence="8">
    <location>
        <position position="314"/>
    </location>
</feature>
<dbReference type="CDD" id="cd16015">
    <property type="entry name" value="LTA_synthase"/>
    <property type="match status" value="1"/>
</dbReference>
<dbReference type="InterPro" id="IPR012160">
    <property type="entry name" value="LtaS-like"/>
</dbReference>
<comment type="caution">
    <text evidence="13">The sequence shown here is derived from an EMBL/GenBank/DDBJ whole genome shotgun (WGS) entry which is preliminary data.</text>
</comment>
<feature type="transmembrane region" description="Helical" evidence="11">
    <location>
        <begin position="60"/>
        <end position="77"/>
    </location>
</feature>
<evidence type="ECO:0000313" key="13">
    <source>
        <dbReference type="EMBL" id="ERJ13020.1"/>
    </source>
</evidence>
<feature type="transmembrane region" description="Helical" evidence="11">
    <location>
        <begin position="84"/>
        <end position="105"/>
    </location>
</feature>
<dbReference type="AlphaFoldDB" id="U2FJN6"/>
<feature type="transmembrane region" description="Helical" evidence="11">
    <location>
        <begin position="139"/>
        <end position="158"/>
    </location>
</feature>
<evidence type="ECO:0000313" key="14">
    <source>
        <dbReference type="Proteomes" id="UP000005707"/>
    </source>
</evidence>
<evidence type="ECO:0000256" key="6">
    <source>
        <dbReference type="ARBA" id="ARBA00022989"/>
    </source>
</evidence>
<dbReference type="RefSeq" id="WP_008826969.1">
    <property type="nucleotide sequence ID" value="NZ_AFNU02000002.1"/>
</dbReference>
<dbReference type="Gene3D" id="3.30.1120.170">
    <property type="match status" value="1"/>
</dbReference>
<evidence type="ECO:0000256" key="3">
    <source>
        <dbReference type="ARBA" id="ARBA00009983"/>
    </source>
</evidence>
<feature type="binding site" evidence="9">
    <location>
        <position position="429"/>
    </location>
    <ligand>
        <name>substrate</name>
    </ligand>
</feature>
<dbReference type="PANTHER" id="PTHR47371:SF3">
    <property type="entry name" value="PHOSPHOGLYCEROL TRANSFERASE I"/>
    <property type="match status" value="1"/>
</dbReference>
<feature type="transmembrane region" description="Helical" evidence="11">
    <location>
        <begin position="174"/>
        <end position="192"/>
    </location>
</feature>
<comment type="pathway">
    <text evidence="2">Cell wall biogenesis; lipoteichoic acid biosynthesis.</text>
</comment>
<dbReference type="Gene3D" id="3.40.720.10">
    <property type="entry name" value="Alkaline Phosphatase, subunit A"/>
    <property type="match status" value="1"/>
</dbReference>
<dbReference type="InterPro" id="IPR000917">
    <property type="entry name" value="Sulfatase_N"/>
</dbReference>
<dbReference type="eggNOG" id="COG1368">
    <property type="taxonomic scope" value="Bacteria"/>
</dbReference>
<dbReference type="GO" id="GO:0005886">
    <property type="term" value="C:plasma membrane"/>
    <property type="evidence" value="ECO:0007669"/>
    <property type="project" value="UniProtKB-SubCell"/>
</dbReference>
<dbReference type="STRING" id="1033810.HLPCO_000629"/>
<accession>U2FJN6</accession>
<dbReference type="SUPFAM" id="SSF53649">
    <property type="entry name" value="Alkaline phosphatase-like"/>
    <property type="match status" value="1"/>
</dbReference>
<reference evidence="13 14" key="1">
    <citation type="journal article" date="2011" name="J. Bacteriol.">
        <title>Genome sequence of Haloplasma contractile, an unusual contractile bacterium from a deep-sea anoxic brine lake.</title>
        <authorList>
            <person name="Antunes A."/>
            <person name="Alam I."/>
            <person name="El Dorry H."/>
            <person name="Siam R."/>
            <person name="Robertson A."/>
            <person name="Bajic V.B."/>
            <person name="Stingl U."/>
        </authorList>
    </citation>
    <scope>NUCLEOTIDE SEQUENCE [LARGE SCALE GENOMIC DNA]</scope>
    <source>
        <strain evidence="13 14">SSD-17B</strain>
    </source>
</reference>
<evidence type="ECO:0000256" key="11">
    <source>
        <dbReference type="SAM" id="Phobius"/>
    </source>
</evidence>
<evidence type="ECO:0000256" key="4">
    <source>
        <dbReference type="ARBA" id="ARBA00022475"/>
    </source>
</evidence>
<feature type="domain" description="Sulfatase N-terminal" evidence="12">
    <location>
        <begin position="264"/>
        <end position="562"/>
    </location>
</feature>
<dbReference type="Pfam" id="PF00884">
    <property type="entry name" value="Sulfatase"/>
    <property type="match status" value="1"/>
</dbReference>
<dbReference type="InterPro" id="IPR017850">
    <property type="entry name" value="Alkaline_phosphatase_core_sf"/>
</dbReference>
<protein>
    <submittedName>
        <fullName evidence="13">Arylsulfatase protein</fullName>
    </submittedName>
</protein>
<keyword evidence="6 11" id="KW-1133">Transmembrane helix</keyword>
<keyword evidence="4" id="KW-1003">Cell membrane</keyword>
<dbReference type="GO" id="GO:0046872">
    <property type="term" value="F:metal ion binding"/>
    <property type="evidence" value="ECO:0007669"/>
    <property type="project" value="UniProtKB-KW"/>
</dbReference>
<dbReference type="PIRSF" id="PIRSF005091">
    <property type="entry name" value="Mmb_sulf_HI1246"/>
    <property type="match status" value="1"/>
</dbReference>
<feature type="binding site" evidence="10">
    <location>
        <position position="500"/>
    </location>
    <ligand>
        <name>Mn(2+)</name>
        <dbReference type="ChEBI" id="CHEBI:29035"/>
    </ligand>
</feature>
<keyword evidence="5 11" id="KW-0812">Transmembrane</keyword>
<keyword evidence="7 11" id="KW-0472">Membrane</keyword>
<organism evidence="13 14">
    <name type="scientific">Haloplasma contractile SSD-17B</name>
    <dbReference type="NCBI Taxonomy" id="1033810"/>
    <lineage>
        <taxon>Bacteria</taxon>
        <taxon>Bacillati</taxon>
        <taxon>Mycoplasmatota</taxon>
        <taxon>Mollicutes</taxon>
        <taxon>Haloplasmatales</taxon>
        <taxon>Haloplasmataceae</taxon>
        <taxon>Haloplasma</taxon>
    </lineage>
</organism>
<dbReference type="Proteomes" id="UP000005707">
    <property type="component" value="Unassembled WGS sequence"/>
</dbReference>
<evidence type="ECO:0000256" key="7">
    <source>
        <dbReference type="ARBA" id="ARBA00023136"/>
    </source>
</evidence>
<dbReference type="InParanoid" id="U2FJN6"/>
<evidence type="ECO:0000256" key="2">
    <source>
        <dbReference type="ARBA" id="ARBA00004936"/>
    </source>
</evidence>
<sequence length="653" mass="75905">MKKSSNIFKRLISIIANSLTDTVEYISEDHVIKVYLIFSIIPHLILKIYTEMYFSTLRSFFYNSFWVLSILGVAYFIKNKKIRNAALIFFLFISYALVFTNIMYYKWYESFTSLSLISQLGQLDDVSDGAAAILRPFDVIYWLIFITGIILLSVYAINSKKEYSATTLKKIRTAFLRTGLSMLIIGLCTLSGKQVSRLYKLWNRPYVVENYGIYTYHMSDLFKSVGMLRTQDVSETDYERFIQFVRNQNKEHTTNGMTNKFKGKNVIVIHAESVEQFLVNRTIDDQEITPYLNQFASEGYYFSNMYSQESVGTSSDTEFTFNTSLLPVNNGTIFLTHFNNNYVTTPKLLKEEGYFTMSMHGNNGSFWNRDIMHPSLGYDILLDRDFYHAEPEDLVGFGINDYKFYMQSIEYLKASNEPYYATLITLTNHTPFADVDKYTTYDEEGMPEPELTCGELESTSITCNYLKSAHYADWAFGQFLLKLEESRMLDETIVVLYGDHPANLPIDDMEVLIGHEMDRIEYKARQKVPFIIWSKDIKAPRTIDSPMGMVDAAPTIQNMLGIHNLFSLGNDMFNVNDNLVVFNNGDWTDGNIYYDDFRDDYYITNDEIDESVITEEYIEKRKKEASNVIDISNIINKYDIIEYYYDLKDKVKI</sequence>
<dbReference type="PANTHER" id="PTHR47371">
    <property type="entry name" value="LIPOTEICHOIC ACID SYNTHASE"/>
    <property type="match status" value="1"/>
</dbReference>
<keyword evidence="9" id="KW-0479">Metal-binding</keyword>
<reference evidence="13 14" key="2">
    <citation type="journal article" date="2013" name="PLoS ONE">
        <title>INDIGO - INtegrated Data Warehouse of MIcrobial GenOmes with Examples from the Red Sea Extremophiles.</title>
        <authorList>
            <person name="Alam I."/>
            <person name="Antunes A."/>
            <person name="Kamau A.A."/>
            <person name="Ba Alawi W."/>
            <person name="Kalkatawi M."/>
            <person name="Stingl U."/>
            <person name="Bajic V.B."/>
        </authorList>
    </citation>
    <scope>NUCLEOTIDE SEQUENCE [LARGE SCALE GENOMIC DNA]</scope>
    <source>
        <strain evidence="13 14">SSD-17B</strain>
    </source>
</reference>
<evidence type="ECO:0000256" key="10">
    <source>
        <dbReference type="PIRSR" id="PIRSR005091-3"/>
    </source>
</evidence>
<proteinExistence type="inferred from homology"/>
<evidence type="ECO:0000256" key="1">
    <source>
        <dbReference type="ARBA" id="ARBA00004651"/>
    </source>
</evidence>
<keyword evidence="9" id="KW-0464">Manganese</keyword>
<comment type="subcellular location">
    <subcellularLocation>
        <location evidence="1">Cell membrane</location>
        <topology evidence="1">Multi-pass membrane protein</topology>
    </subcellularLocation>
</comment>
<keyword evidence="14" id="KW-1185">Reference proteome</keyword>
<dbReference type="FunCoup" id="U2FJN6">
    <property type="interactions" value="116"/>
</dbReference>
<feature type="binding site" evidence="10">
    <location>
        <position position="272"/>
    </location>
    <ligand>
        <name>Mn(2+)</name>
        <dbReference type="ChEBI" id="CHEBI:29035"/>
    </ligand>
</feature>
<evidence type="ECO:0000256" key="9">
    <source>
        <dbReference type="PIRSR" id="PIRSR005091-2"/>
    </source>
</evidence>
<gene>
    <name evidence="13" type="ORF">HLPCO_000629</name>
</gene>
<dbReference type="EMBL" id="AFNU02000002">
    <property type="protein sequence ID" value="ERJ13020.1"/>
    <property type="molecule type" value="Genomic_DNA"/>
</dbReference>
<dbReference type="InterPro" id="IPR050448">
    <property type="entry name" value="OpgB/LTA_synthase_biosynth"/>
</dbReference>
<name>U2FJN6_9MOLU</name>
<dbReference type="OrthoDB" id="5901192at2"/>
<evidence type="ECO:0000256" key="8">
    <source>
        <dbReference type="PIRSR" id="PIRSR005091-1"/>
    </source>
</evidence>
<feature type="transmembrane region" description="Helical" evidence="11">
    <location>
        <begin position="34"/>
        <end position="54"/>
    </location>
</feature>
<comment type="similarity">
    <text evidence="3">Belongs to the LTA synthase family.</text>
</comment>
<evidence type="ECO:0000256" key="5">
    <source>
        <dbReference type="ARBA" id="ARBA00022692"/>
    </source>
</evidence>
<feature type="binding site" evidence="10">
    <location>
        <position position="499"/>
    </location>
    <ligand>
        <name>Mn(2+)</name>
        <dbReference type="ChEBI" id="CHEBI:29035"/>
    </ligand>
</feature>